<evidence type="ECO:0000313" key="1">
    <source>
        <dbReference type="EMBL" id="KXG76084.1"/>
    </source>
</evidence>
<dbReference type="EMBL" id="LOED01000021">
    <property type="protein sequence ID" value="KXG76084.1"/>
    <property type="molecule type" value="Genomic_DNA"/>
</dbReference>
<dbReference type="AlphaFoldDB" id="A0A140L6A9"/>
<evidence type="ECO:0000313" key="2">
    <source>
        <dbReference type="Proteomes" id="UP000070427"/>
    </source>
</evidence>
<protein>
    <submittedName>
        <fullName evidence="1">Uncharacterized protein</fullName>
    </submittedName>
</protein>
<reference evidence="1 2" key="1">
    <citation type="submission" date="2015-12" db="EMBL/GenBank/DDBJ databases">
        <title>Draft genome sequnece of Fervidicola ferrireducens strain Y170.</title>
        <authorList>
            <person name="Patel B.K."/>
        </authorList>
    </citation>
    <scope>NUCLEOTIDE SEQUENCE [LARGE SCALE GENOMIC DNA]</scope>
    <source>
        <strain evidence="1 2">Y170</strain>
    </source>
</reference>
<dbReference type="RefSeq" id="WP_157081678.1">
    <property type="nucleotide sequence ID" value="NZ_LOED01000021.1"/>
</dbReference>
<comment type="caution">
    <text evidence="1">The sequence shown here is derived from an EMBL/GenBank/DDBJ whole genome shotgun (WGS) entry which is preliminary data.</text>
</comment>
<keyword evidence="2" id="KW-1185">Reference proteome</keyword>
<dbReference type="InParanoid" id="A0A140L6A9"/>
<dbReference type="Proteomes" id="UP000070427">
    <property type="component" value="Unassembled WGS sequence"/>
</dbReference>
<gene>
    <name evidence="1" type="ORF">AN618_16720</name>
</gene>
<organism evidence="1 2">
    <name type="scientific">Fervidicola ferrireducens</name>
    <dbReference type="NCBI Taxonomy" id="520764"/>
    <lineage>
        <taxon>Bacteria</taxon>
        <taxon>Bacillati</taxon>
        <taxon>Bacillota</taxon>
        <taxon>Clostridia</taxon>
        <taxon>Thermosediminibacterales</taxon>
        <taxon>Thermosediminibacteraceae</taxon>
        <taxon>Fervidicola</taxon>
    </lineage>
</organism>
<dbReference type="OrthoDB" id="9891441at2"/>
<name>A0A140L6A9_9FIRM</name>
<sequence>MVENGLLYCEDIVDFLRKFAESEKVYFCQKDMAEIYAGLIKELMWVDIN</sequence>
<accession>A0A140L6A9</accession>
<proteinExistence type="predicted"/>